<feature type="transmembrane region" description="Helical" evidence="4">
    <location>
        <begin position="6"/>
        <end position="24"/>
    </location>
</feature>
<feature type="transmembrane region" description="Helical" evidence="4">
    <location>
        <begin position="81"/>
        <end position="101"/>
    </location>
</feature>
<dbReference type="Pfam" id="PF01580">
    <property type="entry name" value="FtsK_SpoIIIE"/>
    <property type="match status" value="1"/>
</dbReference>
<feature type="binding site" evidence="3">
    <location>
        <begin position="293"/>
        <end position="300"/>
    </location>
    <ligand>
        <name>ATP</name>
        <dbReference type="ChEBI" id="CHEBI:30616"/>
    </ligand>
</feature>
<organism evidence="6 7">
    <name type="scientific">Amycolatopsis saalfeldensis</name>
    <dbReference type="NCBI Taxonomy" id="394193"/>
    <lineage>
        <taxon>Bacteria</taxon>
        <taxon>Bacillati</taxon>
        <taxon>Actinomycetota</taxon>
        <taxon>Actinomycetes</taxon>
        <taxon>Pseudonocardiales</taxon>
        <taxon>Pseudonocardiaceae</taxon>
        <taxon>Amycolatopsis</taxon>
    </lineage>
</organism>
<dbReference type="GO" id="GO:0003677">
    <property type="term" value="F:DNA binding"/>
    <property type="evidence" value="ECO:0007669"/>
    <property type="project" value="InterPro"/>
</dbReference>
<evidence type="ECO:0000256" key="3">
    <source>
        <dbReference type="PROSITE-ProRule" id="PRU00289"/>
    </source>
</evidence>
<sequence length="531" mass="57752">MDAHGVMTLVAVGGGLAVLLWVLAKIGRALAGLAELLAALAVVGIALWGLVRAGAWIVRQLVTHWRTCLTLVAAWAWCRSLGWVSLVVTLAVLVLAQLVWWRLDAVSYDQWCGRWLRGWWLRWALYGRKLTGWLNACGLVVRDASVPVDVTVSLIGRGRGRGRNTVSRSENRTAGVAVPKLLSVRSGASWDEVRVRLVAGQTPEEFDDAARALAVARKVTRCQIRELEPDVVSIDFMRRDLLASPVTCLPVPDLVAVDGTGVDLRAVFAGATEYGKPWRLPLVGTGSHTLVAGATGSGKNSVMWCPLVAAASAIRAGVIRVSGIDPKAMELSYGLGIFARYGQSGKEALEVLGALLDELENRKRVFAGNTREVPISTEYPVELLEFDEIGALTKYTDRKTRDLIVEKLAILTTQGRALGFTVRGYVQEPTKDTVPVRELLPRRIAMRLTSKTQVPMVLGDGAYERGAWANRIPESAAGVGYVWGEGVREPLRVRAGWVPDQTIKQLEHYVTNGGAQVISLTDRRTGEGRSA</sequence>
<reference evidence="6 7" key="1">
    <citation type="submission" date="2016-10" db="EMBL/GenBank/DDBJ databases">
        <authorList>
            <person name="de Groot N.N."/>
        </authorList>
    </citation>
    <scope>NUCLEOTIDE SEQUENCE [LARGE SCALE GENOMIC DNA]</scope>
    <source>
        <strain evidence="6 7">DSM 44993</strain>
    </source>
</reference>
<dbReference type="Gene3D" id="3.40.50.300">
    <property type="entry name" value="P-loop containing nucleotide triphosphate hydrolases"/>
    <property type="match status" value="1"/>
</dbReference>
<keyword evidence="4" id="KW-0812">Transmembrane</keyword>
<dbReference type="EMBL" id="FOEF01000015">
    <property type="protein sequence ID" value="SEP51059.1"/>
    <property type="molecule type" value="Genomic_DNA"/>
</dbReference>
<keyword evidence="7" id="KW-1185">Reference proteome</keyword>
<keyword evidence="4" id="KW-0472">Membrane</keyword>
<keyword evidence="4" id="KW-1133">Transmembrane helix</keyword>
<name>A0A1H8YFX5_9PSEU</name>
<proteinExistence type="predicted"/>
<dbReference type="InterPro" id="IPR002543">
    <property type="entry name" value="FtsK_dom"/>
</dbReference>
<evidence type="ECO:0000259" key="5">
    <source>
        <dbReference type="PROSITE" id="PS50901"/>
    </source>
</evidence>
<dbReference type="AlphaFoldDB" id="A0A1H8YFX5"/>
<evidence type="ECO:0000256" key="2">
    <source>
        <dbReference type="ARBA" id="ARBA00022840"/>
    </source>
</evidence>
<dbReference type="SUPFAM" id="SSF52540">
    <property type="entry name" value="P-loop containing nucleoside triphosphate hydrolases"/>
    <property type="match status" value="1"/>
</dbReference>
<evidence type="ECO:0000256" key="4">
    <source>
        <dbReference type="SAM" id="Phobius"/>
    </source>
</evidence>
<feature type="transmembrane region" description="Helical" evidence="4">
    <location>
        <begin position="36"/>
        <end position="57"/>
    </location>
</feature>
<dbReference type="PROSITE" id="PS50901">
    <property type="entry name" value="FTSK"/>
    <property type="match status" value="1"/>
</dbReference>
<dbReference type="GO" id="GO:0005524">
    <property type="term" value="F:ATP binding"/>
    <property type="evidence" value="ECO:0007669"/>
    <property type="project" value="UniProtKB-UniRule"/>
</dbReference>
<dbReference type="InterPro" id="IPR050206">
    <property type="entry name" value="FtsK/SpoIIIE/SftA"/>
</dbReference>
<keyword evidence="2 3" id="KW-0067">ATP-binding</keyword>
<accession>A0A1H8YFX5</accession>
<feature type="domain" description="FtsK" evidence="5">
    <location>
        <begin position="275"/>
        <end position="455"/>
    </location>
</feature>
<dbReference type="STRING" id="394193.SAMN04489732_115127"/>
<evidence type="ECO:0000256" key="1">
    <source>
        <dbReference type="ARBA" id="ARBA00022741"/>
    </source>
</evidence>
<dbReference type="PANTHER" id="PTHR22683">
    <property type="entry name" value="SPORULATION PROTEIN RELATED"/>
    <property type="match status" value="1"/>
</dbReference>
<dbReference type="OrthoDB" id="3217500at2"/>
<keyword evidence="1 3" id="KW-0547">Nucleotide-binding</keyword>
<dbReference type="Proteomes" id="UP000198582">
    <property type="component" value="Unassembled WGS sequence"/>
</dbReference>
<gene>
    <name evidence="6" type="ORF">SAMN04489732_115127</name>
</gene>
<evidence type="ECO:0000313" key="7">
    <source>
        <dbReference type="Proteomes" id="UP000198582"/>
    </source>
</evidence>
<evidence type="ECO:0000313" key="6">
    <source>
        <dbReference type="EMBL" id="SEP51059.1"/>
    </source>
</evidence>
<protein>
    <submittedName>
        <fullName evidence="6">DNA segregation ATPase FtsK/SpoIIIE, S-DNA-T family</fullName>
    </submittedName>
</protein>
<dbReference type="PANTHER" id="PTHR22683:SF41">
    <property type="entry name" value="DNA TRANSLOCASE FTSK"/>
    <property type="match status" value="1"/>
</dbReference>
<dbReference type="InterPro" id="IPR027417">
    <property type="entry name" value="P-loop_NTPase"/>
</dbReference>